<keyword evidence="2" id="KW-1185">Reference proteome</keyword>
<protein>
    <submittedName>
        <fullName evidence="1">Uncharacterized protein</fullName>
    </submittedName>
</protein>
<reference evidence="1" key="1">
    <citation type="submission" date="2020-08" db="EMBL/GenBank/DDBJ databases">
        <title>Genome Sequencing and Pan-Genome Analysis of Migratory bird Vibrio Strains, Inner Mongolia.</title>
        <authorList>
            <person name="Zheng L."/>
        </authorList>
    </citation>
    <scope>NUCLEOTIDE SEQUENCE</scope>
    <source>
        <strain evidence="1">M13F</strain>
    </source>
</reference>
<sequence length="343" mass="39978">MDLFEDLKLKNQHKNFLSVLKYSKEADRKELLRWCHGFPDRDNKLVIEFQTTFNSSFWEVYLYALFNELNIPMDWNYSRPDFLLDYMGEKIVVEATIASSANGKTPEWEKDITVAPPTRFKEMNIESIIRLSNSINTKYYKYVDSYSKLEHVKERPFVIAVAPFEQPHFNLQCEVPIMALLYDFYVDEDAYNDAPHLFPNGPPDFSLGWVEKDNGSEIELGIFENDNYADISAIILSTTATWGKVESMSGNTEIQRFINTVWWSEEEQQPKLKQSVGGQVMEKICDGLYVFHNPFAKRPLDPDMFKREGITQVFVDPVTRKITKQRNGDFLLHRQTMNIGIKS</sequence>
<dbReference type="RefSeq" id="WP_187027455.1">
    <property type="nucleotide sequence ID" value="NZ_JACRUP010000038.1"/>
</dbReference>
<organism evidence="1 2">
    <name type="scientific">Vibrio metschnikovii</name>
    <dbReference type="NCBI Taxonomy" id="28172"/>
    <lineage>
        <taxon>Bacteria</taxon>
        <taxon>Pseudomonadati</taxon>
        <taxon>Pseudomonadota</taxon>
        <taxon>Gammaproteobacteria</taxon>
        <taxon>Vibrionales</taxon>
        <taxon>Vibrionaceae</taxon>
        <taxon>Vibrio</taxon>
    </lineage>
</organism>
<accession>A0A9X0UPV1</accession>
<evidence type="ECO:0000313" key="1">
    <source>
        <dbReference type="EMBL" id="MBC5853353.1"/>
    </source>
</evidence>
<evidence type="ECO:0000313" key="2">
    <source>
        <dbReference type="Proteomes" id="UP000615796"/>
    </source>
</evidence>
<dbReference type="AlphaFoldDB" id="A0A9X0UPV1"/>
<dbReference type="Proteomes" id="UP000615796">
    <property type="component" value="Unassembled WGS sequence"/>
</dbReference>
<comment type="caution">
    <text evidence="1">The sequence shown here is derived from an EMBL/GenBank/DDBJ whole genome shotgun (WGS) entry which is preliminary data.</text>
</comment>
<gene>
    <name evidence="1" type="ORF">H8Q88_20990</name>
</gene>
<proteinExistence type="predicted"/>
<dbReference type="EMBL" id="JACRUP010000038">
    <property type="protein sequence ID" value="MBC5853353.1"/>
    <property type="molecule type" value="Genomic_DNA"/>
</dbReference>
<name>A0A9X0UPV1_VIBME</name>